<reference evidence="2 3" key="3">
    <citation type="submission" date="2020-02" db="EMBL/GenBank/DDBJ databases">
        <title>Newly sequenced genome of strain CSTR1 showed variability in Candidatus Kuenenia stuttgartiensis genomes.</title>
        <authorList>
            <person name="Ding C."/>
            <person name="Adrian L."/>
        </authorList>
    </citation>
    <scope>NUCLEOTIDE SEQUENCE [LARGE SCALE GENOMIC DNA]</scope>
    <source>
        <strain evidence="2 3">CSTR1</strain>
    </source>
</reference>
<dbReference type="Proteomes" id="UP000501926">
    <property type="component" value="Chromosome"/>
</dbReference>
<proteinExistence type="predicted"/>
<reference evidence="1" key="2">
    <citation type="submission" date="2006-01" db="EMBL/GenBank/DDBJ databases">
        <authorList>
            <person name="Genoscope"/>
        </authorList>
    </citation>
    <scope>NUCLEOTIDE SEQUENCE</scope>
</reference>
<dbReference type="EMBL" id="CT573072">
    <property type="protein sequence ID" value="CAJ72891.1"/>
    <property type="molecule type" value="Genomic_DNA"/>
</dbReference>
<gene>
    <name evidence="2" type="ORF">KsCSTR_03420</name>
    <name evidence="1" type="ORF">kustd2146</name>
</gene>
<dbReference type="AlphaFoldDB" id="Q1PXY2"/>
<organism evidence="1">
    <name type="scientific">Kuenenia stuttgartiensis</name>
    <dbReference type="NCBI Taxonomy" id="174633"/>
    <lineage>
        <taxon>Bacteria</taxon>
        <taxon>Pseudomonadati</taxon>
        <taxon>Planctomycetota</taxon>
        <taxon>Candidatus Brocadiia</taxon>
        <taxon>Candidatus Brocadiales</taxon>
        <taxon>Candidatus Brocadiaceae</taxon>
        <taxon>Candidatus Kuenenia</taxon>
    </lineage>
</organism>
<accession>Q1PXY2</accession>
<reference evidence="1" key="1">
    <citation type="journal article" date="2006" name="Nature">
        <title>Deciphering the evolution and metabolism of an anammox bacterium from a community genome.</title>
        <authorList>
            <person name="Strous M."/>
            <person name="Pelletier E."/>
            <person name="Mangenot S."/>
            <person name="Rattei T."/>
            <person name="Lehner A."/>
            <person name="Taylor M.W."/>
            <person name="Horn M."/>
            <person name="Daims H."/>
            <person name="Bartol-Mavel D."/>
            <person name="Wincker P."/>
            <person name="Barbe V."/>
            <person name="Fonknechten N."/>
            <person name="Vallenet D."/>
            <person name="Segurens B."/>
            <person name="Schenowitz-Truong C."/>
            <person name="Medigue C."/>
            <person name="Collingro A."/>
            <person name="Snel B."/>
            <person name="Dutilh B.E."/>
            <person name="OpDenCamp H.J.M."/>
            <person name="vanDerDrift C."/>
            <person name="Cirpus I."/>
            <person name="vanDePas-Schoonen K.T."/>
            <person name="Harhangi H.R."/>
            <person name="vanNiftrik L."/>
            <person name="Schmid M."/>
            <person name="Keltjens J."/>
            <person name="vanDeVossenberg J."/>
            <person name="Kartal B."/>
            <person name="Meier H."/>
            <person name="Frishman D."/>
            <person name="Huynen M.A."/>
            <person name="Mewes H."/>
            <person name="Weissenbach J."/>
            <person name="Jetten M.S.M."/>
            <person name="Wagner M."/>
            <person name="LePaslier D."/>
        </authorList>
    </citation>
    <scope>NUCLEOTIDE SEQUENCE</scope>
</reference>
<dbReference type="EMBL" id="CP049055">
    <property type="protein sequence ID" value="QII09721.1"/>
    <property type="molecule type" value="Genomic_DNA"/>
</dbReference>
<evidence type="ECO:0000313" key="1">
    <source>
        <dbReference type="EMBL" id="CAJ72891.1"/>
    </source>
</evidence>
<name>Q1PXY2_KUEST</name>
<evidence type="ECO:0000313" key="2">
    <source>
        <dbReference type="EMBL" id="QII09721.1"/>
    </source>
</evidence>
<evidence type="ECO:0000313" key="3">
    <source>
        <dbReference type="Proteomes" id="UP000501926"/>
    </source>
</evidence>
<sequence length="58" mass="6719">MLVPCHGKCFAPTFARFHVMYPCTNYTHLRFLFIVVIIPPHAVFNIKDVVPKNEGLKF</sequence>
<protein>
    <submittedName>
        <fullName evidence="1">Uncharacterized protein</fullName>
    </submittedName>
</protein>